<reference evidence="1" key="1">
    <citation type="submission" date="2020-05" db="EMBL/GenBank/DDBJ databases">
        <title>Large-scale comparative analyses of tick genomes elucidate their genetic diversity and vector capacities.</title>
        <authorList>
            <person name="Jia N."/>
            <person name="Wang J."/>
            <person name="Shi W."/>
            <person name="Du L."/>
            <person name="Sun Y."/>
            <person name="Zhan W."/>
            <person name="Jiang J."/>
            <person name="Wang Q."/>
            <person name="Zhang B."/>
            <person name="Ji P."/>
            <person name="Sakyi L.B."/>
            <person name="Cui X."/>
            <person name="Yuan T."/>
            <person name="Jiang B."/>
            <person name="Yang W."/>
            <person name="Lam T.T.-Y."/>
            <person name="Chang Q."/>
            <person name="Ding S."/>
            <person name="Wang X."/>
            <person name="Zhu J."/>
            <person name="Ruan X."/>
            <person name="Zhao L."/>
            <person name="Wei J."/>
            <person name="Que T."/>
            <person name="Du C."/>
            <person name="Cheng J."/>
            <person name="Dai P."/>
            <person name="Han X."/>
            <person name="Huang E."/>
            <person name="Gao Y."/>
            <person name="Liu J."/>
            <person name="Shao H."/>
            <person name="Ye R."/>
            <person name="Li L."/>
            <person name="Wei W."/>
            <person name="Wang X."/>
            <person name="Wang C."/>
            <person name="Yang T."/>
            <person name="Huo Q."/>
            <person name="Li W."/>
            <person name="Guo W."/>
            <person name="Chen H."/>
            <person name="Zhou L."/>
            <person name="Ni X."/>
            <person name="Tian J."/>
            <person name="Zhou Y."/>
            <person name="Sheng Y."/>
            <person name="Liu T."/>
            <person name="Pan Y."/>
            <person name="Xia L."/>
            <person name="Li J."/>
            <person name="Zhao F."/>
            <person name="Cao W."/>
        </authorList>
    </citation>
    <scope>NUCLEOTIDE SEQUENCE</scope>
    <source>
        <strain evidence="1">Hyas-2018</strain>
    </source>
</reference>
<proteinExistence type="predicted"/>
<gene>
    <name evidence="1" type="ORF">HPB50_011938</name>
</gene>
<organism evidence="1 2">
    <name type="scientific">Hyalomma asiaticum</name>
    <name type="common">Tick</name>
    <dbReference type="NCBI Taxonomy" id="266040"/>
    <lineage>
        <taxon>Eukaryota</taxon>
        <taxon>Metazoa</taxon>
        <taxon>Ecdysozoa</taxon>
        <taxon>Arthropoda</taxon>
        <taxon>Chelicerata</taxon>
        <taxon>Arachnida</taxon>
        <taxon>Acari</taxon>
        <taxon>Parasitiformes</taxon>
        <taxon>Ixodida</taxon>
        <taxon>Ixodoidea</taxon>
        <taxon>Ixodidae</taxon>
        <taxon>Hyalomminae</taxon>
        <taxon>Hyalomma</taxon>
    </lineage>
</organism>
<evidence type="ECO:0000313" key="1">
    <source>
        <dbReference type="EMBL" id="KAH6938717.1"/>
    </source>
</evidence>
<dbReference type="EMBL" id="CM023482">
    <property type="protein sequence ID" value="KAH6938717.1"/>
    <property type="molecule type" value="Genomic_DNA"/>
</dbReference>
<comment type="caution">
    <text evidence="1">The sequence shown here is derived from an EMBL/GenBank/DDBJ whole genome shotgun (WGS) entry which is preliminary data.</text>
</comment>
<protein>
    <submittedName>
        <fullName evidence="1">Uncharacterized protein</fullName>
    </submittedName>
</protein>
<sequence length="301" mass="34160">MECPRRRGSYMYCVTPMEGYYYDGKLKECVATRDEQYFVCNNGPNRFANENECLTDCVQRSAPKPHCEEVPVFVPCERRHLRRTWWFYDGTGCVEWNFATGECPNIGSAGLRYETESACADSCMKDPVMATFLGCYAPGGGDVCSVDDMLHPFFAFRDPDGKMRCHSADINTINKHRCVEDKAIAEHPNSVMEETTATAMFTTQRDTSFQSTMALTMHTTVQDSTLRRPSVTEEAPHTTQFSIATRSTALRFLPEDDIQRRETESPFFGPNVPIHVYVCALRAATVSHRYDYLLGVQARYS</sequence>
<accession>A0ACB7SU27</accession>
<keyword evidence="2" id="KW-1185">Reference proteome</keyword>
<name>A0ACB7SU27_HYAAI</name>
<dbReference type="Proteomes" id="UP000821845">
    <property type="component" value="Chromosome 2"/>
</dbReference>
<evidence type="ECO:0000313" key="2">
    <source>
        <dbReference type="Proteomes" id="UP000821845"/>
    </source>
</evidence>